<dbReference type="Proteomes" id="UP001596292">
    <property type="component" value="Unassembled WGS sequence"/>
</dbReference>
<name>A0ABW2BE27_9HYPH</name>
<reference evidence="3" key="1">
    <citation type="journal article" date="2019" name="Int. J. Syst. Evol. Microbiol.">
        <title>The Global Catalogue of Microorganisms (GCM) 10K type strain sequencing project: providing services to taxonomists for standard genome sequencing and annotation.</title>
        <authorList>
            <consortium name="The Broad Institute Genomics Platform"/>
            <consortium name="The Broad Institute Genome Sequencing Center for Infectious Disease"/>
            <person name="Wu L."/>
            <person name="Ma J."/>
        </authorList>
    </citation>
    <scope>NUCLEOTIDE SEQUENCE [LARGE SCALE GENOMIC DNA]</scope>
    <source>
        <strain evidence="3">CCUG 48316</strain>
    </source>
</reference>
<evidence type="ECO:0000313" key="3">
    <source>
        <dbReference type="Proteomes" id="UP001596292"/>
    </source>
</evidence>
<keyword evidence="3" id="KW-1185">Reference proteome</keyword>
<keyword evidence="1" id="KW-0472">Membrane</keyword>
<organism evidence="2 3">
    <name type="scientific">Methylobacterium komagatae</name>
    <dbReference type="NCBI Taxonomy" id="374425"/>
    <lineage>
        <taxon>Bacteria</taxon>
        <taxon>Pseudomonadati</taxon>
        <taxon>Pseudomonadota</taxon>
        <taxon>Alphaproteobacteria</taxon>
        <taxon>Hyphomicrobiales</taxon>
        <taxon>Methylobacteriaceae</taxon>
        <taxon>Methylobacterium</taxon>
    </lineage>
</organism>
<evidence type="ECO:0000313" key="2">
    <source>
        <dbReference type="EMBL" id="MFC6788376.1"/>
    </source>
</evidence>
<protein>
    <submittedName>
        <fullName evidence="2">Uncharacterized protein</fullName>
    </submittedName>
</protein>
<keyword evidence="1" id="KW-0812">Transmembrane</keyword>
<proteinExistence type="predicted"/>
<feature type="transmembrane region" description="Helical" evidence="1">
    <location>
        <begin position="28"/>
        <end position="47"/>
    </location>
</feature>
<keyword evidence="1" id="KW-1133">Transmembrane helix</keyword>
<evidence type="ECO:0000256" key="1">
    <source>
        <dbReference type="SAM" id="Phobius"/>
    </source>
</evidence>
<dbReference type="EMBL" id="JBHSWN010000001">
    <property type="protein sequence ID" value="MFC6788376.1"/>
    <property type="molecule type" value="Genomic_DNA"/>
</dbReference>
<sequence>MTAKPLSDRERQLAMLRDVYAKAAQGPIQGAIGAHGLSLLAMVIMLLETGWDERTKQAVADGDPAPSSS</sequence>
<dbReference type="RefSeq" id="WP_378966340.1">
    <property type="nucleotide sequence ID" value="NZ_JBHSWN010000001.1"/>
</dbReference>
<gene>
    <name evidence="2" type="ORF">ACFQE0_01260</name>
</gene>
<accession>A0ABW2BE27</accession>
<comment type="caution">
    <text evidence="2">The sequence shown here is derived from an EMBL/GenBank/DDBJ whole genome shotgun (WGS) entry which is preliminary data.</text>
</comment>